<keyword evidence="3 8" id="KW-0132">Cell division</keyword>
<dbReference type="GO" id="GO:0005886">
    <property type="term" value="C:plasma membrane"/>
    <property type="evidence" value="ECO:0007669"/>
    <property type="project" value="UniProtKB-SubCell"/>
</dbReference>
<evidence type="ECO:0000256" key="5">
    <source>
        <dbReference type="ARBA" id="ARBA00022989"/>
    </source>
</evidence>
<keyword evidence="13" id="KW-1185">Reference proteome</keyword>
<evidence type="ECO:0000256" key="8">
    <source>
        <dbReference type="RuleBase" id="RU003612"/>
    </source>
</evidence>
<keyword evidence="1 9" id="KW-1003">Cell membrane</keyword>
<dbReference type="SUPFAM" id="SSF64383">
    <property type="entry name" value="Cell-division protein ZipA, C-terminal domain"/>
    <property type="match status" value="1"/>
</dbReference>
<dbReference type="AlphaFoldDB" id="A0A7Z7HRH8"/>
<evidence type="ECO:0000256" key="6">
    <source>
        <dbReference type="ARBA" id="ARBA00023136"/>
    </source>
</evidence>
<evidence type="ECO:0000256" key="4">
    <source>
        <dbReference type="ARBA" id="ARBA00022692"/>
    </source>
</evidence>
<evidence type="ECO:0000313" key="13">
    <source>
        <dbReference type="Proteomes" id="UP000242886"/>
    </source>
</evidence>
<reference evidence="12" key="1">
    <citation type="submission" date="2017-03" db="EMBL/GenBank/DDBJ databases">
        <authorList>
            <consortium name="AG Boll"/>
        </authorList>
    </citation>
    <scope>NUCLEOTIDE SEQUENCE [LARGE SCALE GENOMIC DNA]</scope>
    <source>
        <strain evidence="12">Chol</strain>
    </source>
</reference>
<comment type="function">
    <text evidence="8">Essential cell division protein that stabilizes the FtsZ protofilaments by cross-linking them and that serves as a cytoplasmic membrane anchor for the Z ring. Also required for the recruitment to the septal ring of downstream cell division proteins.</text>
</comment>
<evidence type="ECO:0000256" key="10">
    <source>
        <dbReference type="SAM" id="MobiDB-lite"/>
    </source>
</evidence>
<gene>
    <name evidence="12" type="ORF">SDENCHOL_11356</name>
</gene>
<evidence type="ECO:0000313" key="12">
    <source>
        <dbReference type="EMBL" id="SMB25831.1"/>
    </source>
</evidence>
<evidence type="ECO:0000259" key="11">
    <source>
        <dbReference type="SMART" id="SM00771"/>
    </source>
</evidence>
<proteinExistence type="inferred from homology"/>
<keyword evidence="2 9" id="KW-0997">Cell inner membrane</keyword>
<evidence type="ECO:0000256" key="2">
    <source>
        <dbReference type="ARBA" id="ARBA00022519"/>
    </source>
</evidence>
<dbReference type="SMART" id="SM00771">
    <property type="entry name" value="ZipA_C"/>
    <property type="match status" value="1"/>
</dbReference>
<evidence type="ECO:0000256" key="7">
    <source>
        <dbReference type="ARBA" id="ARBA00023306"/>
    </source>
</evidence>
<feature type="domain" description="ZipA C-terminal FtsZ-binding" evidence="11">
    <location>
        <begin position="282"/>
        <end position="411"/>
    </location>
</feature>
<dbReference type="RefSeq" id="WP_154716542.1">
    <property type="nucleotide sequence ID" value="NZ_LT837803.1"/>
</dbReference>
<dbReference type="EMBL" id="LT837803">
    <property type="protein sequence ID" value="SMB25831.1"/>
    <property type="molecule type" value="Genomic_DNA"/>
</dbReference>
<dbReference type="InterPro" id="IPR011919">
    <property type="entry name" value="Cell_div_ZipA"/>
</dbReference>
<dbReference type="GO" id="GO:0000917">
    <property type="term" value="P:division septum assembly"/>
    <property type="evidence" value="ECO:0007669"/>
    <property type="project" value="TreeGrafter"/>
</dbReference>
<accession>A0A7Z7HRH8</accession>
<dbReference type="PANTHER" id="PTHR38685:SF1">
    <property type="entry name" value="CELL DIVISION PROTEIN ZIPA"/>
    <property type="match status" value="1"/>
</dbReference>
<evidence type="ECO:0000256" key="1">
    <source>
        <dbReference type="ARBA" id="ARBA00022475"/>
    </source>
</evidence>
<dbReference type="PANTHER" id="PTHR38685">
    <property type="entry name" value="CELL DIVISION PROTEIN ZIPA"/>
    <property type="match status" value="1"/>
</dbReference>
<comment type="subcellular location">
    <subcellularLocation>
        <location evidence="9">Cell inner membrane</location>
        <topology evidence="9">Single-pass type I membrane protein</topology>
    </subcellularLocation>
</comment>
<protein>
    <recommendedName>
        <fullName evidence="8">Cell division protein ZipA</fullName>
    </recommendedName>
</protein>
<keyword evidence="5" id="KW-1133">Transmembrane helix</keyword>
<keyword evidence="7 8" id="KW-0131">Cell cycle</keyword>
<dbReference type="Pfam" id="PF04354">
    <property type="entry name" value="ZipA_C"/>
    <property type="match status" value="1"/>
</dbReference>
<dbReference type="Gene3D" id="3.30.1400.10">
    <property type="entry name" value="ZipA, C-terminal FtsZ-binding domain"/>
    <property type="match status" value="1"/>
</dbReference>
<dbReference type="Proteomes" id="UP000242886">
    <property type="component" value="Chromosome SDENCHOL"/>
</dbReference>
<feature type="region of interest" description="Disordered" evidence="10">
    <location>
        <begin position="105"/>
        <end position="132"/>
    </location>
</feature>
<keyword evidence="4 9" id="KW-0812">Transmembrane</keyword>
<dbReference type="InterPro" id="IPR007449">
    <property type="entry name" value="ZipA_FtsZ-bd_C"/>
</dbReference>
<dbReference type="GO" id="GO:0032153">
    <property type="term" value="C:cell division site"/>
    <property type="evidence" value="ECO:0007669"/>
    <property type="project" value="TreeGrafter"/>
</dbReference>
<sequence>MMHGISELQLSLIVIGALSVGGVWGYNLWQERKHRKLEQKVFRGGQHDVLMHEPPQAEAAEQAAASPFAHAPKAMGERIEPRFIAPAGEEEEIDAAAALAVADTPDGRADAADAANELAEPSALSPAPEDEAGAAVLEDAHDPVLPPSAAAVEDSDPPEELADPVTDCVVHLDAAELIAAPLFWAAQRQILSRLVNRVVWSGFEENSGCWQRLHANDASSYRHLVAALQLADRNGPVAADDLALYCDGVRQLAAHYQAQVLVPVVADVLSRARALDEFCASVDWRLSLNLMHAEGQVLAVDSLRQLGDIAGLRPCDKTQKMDGLLHGLDAQGMSTFTLSLFDGMRFDAAASPTTAGVTLTIDVPRVADGVAAFDRMTQVAELIGNRLGTVIVDDQRRILSGETLAMIRAKIGEFQQKMAAQRIPAGSRRALRLYA</sequence>
<name>A0A7Z7HRH8_9PROT</name>
<dbReference type="InterPro" id="IPR036765">
    <property type="entry name" value="ZipA_FtsZ-bd_C_sf"/>
</dbReference>
<evidence type="ECO:0000256" key="3">
    <source>
        <dbReference type="ARBA" id="ARBA00022618"/>
    </source>
</evidence>
<organism evidence="12 13">
    <name type="scientific">Sterolibacterium denitrificans</name>
    <dbReference type="NCBI Taxonomy" id="157592"/>
    <lineage>
        <taxon>Bacteria</taxon>
        <taxon>Pseudomonadati</taxon>
        <taxon>Pseudomonadota</taxon>
        <taxon>Betaproteobacteria</taxon>
        <taxon>Nitrosomonadales</taxon>
        <taxon>Sterolibacteriaceae</taxon>
        <taxon>Sterolibacterium</taxon>
    </lineage>
</organism>
<keyword evidence="6 9" id="KW-0472">Membrane</keyword>
<comment type="similarity">
    <text evidence="8">Belongs to the ZipA family.</text>
</comment>
<evidence type="ECO:0000256" key="9">
    <source>
        <dbReference type="RuleBase" id="RU003613"/>
    </source>
</evidence>